<dbReference type="PANTHER" id="PTHR43537:SF24">
    <property type="entry name" value="GLUCONATE OPERON TRANSCRIPTIONAL REPRESSOR"/>
    <property type="match status" value="1"/>
</dbReference>
<dbReference type="OrthoDB" id="3864082at2"/>
<dbReference type="Gene3D" id="1.20.120.530">
    <property type="entry name" value="GntR ligand-binding domain-like"/>
    <property type="match status" value="1"/>
</dbReference>
<dbReference type="SMART" id="SM00895">
    <property type="entry name" value="FCD"/>
    <property type="match status" value="1"/>
</dbReference>
<protein>
    <submittedName>
        <fullName evidence="5">GntR family transcriptional regulator</fullName>
    </submittedName>
</protein>
<feature type="domain" description="HTH gntR-type" evidence="4">
    <location>
        <begin position="80"/>
        <end position="147"/>
    </location>
</feature>
<keyword evidence="1" id="KW-0805">Transcription regulation</keyword>
<dbReference type="Pfam" id="PF07729">
    <property type="entry name" value="FCD"/>
    <property type="match status" value="1"/>
</dbReference>
<evidence type="ECO:0000259" key="4">
    <source>
        <dbReference type="PROSITE" id="PS50949"/>
    </source>
</evidence>
<evidence type="ECO:0000313" key="5">
    <source>
        <dbReference type="EMBL" id="TVT25956.1"/>
    </source>
</evidence>
<sequence length="300" mass="33621">MRSSWGSTRRGGACRTSRTTWRRCRWRSRRCPRDSGGGARFRRARRYDLHLARGASGGRGERWESAFMQSPGRGVVPLSQRTSEGVARVLRNEIFSGRLKPGEPVRERLLAEQLGVSRTPVREALFTLQSEGLVELTPNRGATVRTITARDIMQIYTLREVLESYAAGEAAQARTSEDLEALEDAHAKLERVSPTGTPMQVAMADLAFHTLVSEAAGSRMLQTIMGQVLAFTVSFRSNYSYPGERAAVAIEQHRAILDALREQDAERAERLMREHVESARLFALRHFTHAQREAEPETGT</sequence>
<keyword evidence="3" id="KW-0804">Transcription</keyword>
<accession>A0A558ANX4</accession>
<dbReference type="Proteomes" id="UP000318578">
    <property type="component" value="Unassembled WGS sequence"/>
</dbReference>
<dbReference type="SUPFAM" id="SSF48008">
    <property type="entry name" value="GntR ligand-binding domain-like"/>
    <property type="match status" value="1"/>
</dbReference>
<dbReference type="InterPro" id="IPR000524">
    <property type="entry name" value="Tscrpt_reg_HTH_GntR"/>
</dbReference>
<keyword evidence="2" id="KW-0238">DNA-binding</keyword>
<dbReference type="PROSITE" id="PS50949">
    <property type="entry name" value="HTH_GNTR"/>
    <property type="match status" value="1"/>
</dbReference>
<proteinExistence type="predicted"/>
<dbReference type="InterPro" id="IPR011711">
    <property type="entry name" value="GntR_C"/>
</dbReference>
<dbReference type="SUPFAM" id="SSF46785">
    <property type="entry name" value="Winged helix' DNA-binding domain"/>
    <property type="match status" value="1"/>
</dbReference>
<dbReference type="GO" id="GO:0003700">
    <property type="term" value="F:DNA-binding transcription factor activity"/>
    <property type="evidence" value="ECO:0007669"/>
    <property type="project" value="InterPro"/>
</dbReference>
<reference evidence="5 6" key="1">
    <citation type="submission" date="2019-07" db="EMBL/GenBank/DDBJ databases">
        <title>New species of Amycolatopsis and Streptomyces.</title>
        <authorList>
            <person name="Duangmal K."/>
            <person name="Teo W.F.A."/>
            <person name="Lipun K."/>
        </authorList>
    </citation>
    <scope>NUCLEOTIDE SEQUENCE [LARGE SCALE GENOMIC DNA]</scope>
    <source>
        <strain evidence="5 6">JCM 30562</strain>
    </source>
</reference>
<dbReference type="PRINTS" id="PR00035">
    <property type="entry name" value="HTHGNTR"/>
</dbReference>
<comment type="caution">
    <text evidence="5">The sequence shown here is derived from an EMBL/GenBank/DDBJ whole genome shotgun (WGS) entry which is preliminary data.</text>
</comment>
<dbReference type="CDD" id="cd07377">
    <property type="entry name" value="WHTH_GntR"/>
    <property type="match status" value="1"/>
</dbReference>
<dbReference type="SMART" id="SM00345">
    <property type="entry name" value="HTH_GNTR"/>
    <property type="match status" value="1"/>
</dbReference>
<keyword evidence="6" id="KW-1185">Reference proteome</keyword>
<evidence type="ECO:0000313" key="6">
    <source>
        <dbReference type="Proteomes" id="UP000318578"/>
    </source>
</evidence>
<evidence type="ECO:0000256" key="3">
    <source>
        <dbReference type="ARBA" id="ARBA00023163"/>
    </source>
</evidence>
<gene>
    <name evidence="5" type="ORF">FNH06_00555</name>
</gene>
<evidence type="ECO:0000256" key="1">
    <source>
        <dbReference type="ARBA" id="ARBA00023015"/>
    </source>
</evidence>
<dbReference type="InterPro" id="IPR008920">
    <property type="entry name" value="TF_FadR/GntR_C"/>
</dbReference>
<dbReference type="EMBL" id="VJZA01000001">
    <property type="protein sequence ID" value="TVT25956.1"/>
    <property type="molecule type" value="Genomic_DNA"/>
</dbReference>
<dbReference type="PANTHER" id="PTHR43537">
    <property type="entry name" value="TRANSCRIPTIONAL REGULATOR, GNTR FAMILY"/>
    <property type="match status" value="1"/>
</dbReference>
<dbReference type="Gene3D" id="1.10.10.10">
    <property type="entry name" value="Winged helix-like DNA-binding domain superfamily/Winged helix DNA-binding domain"/>
    <property type="match status" value="1"/>
</dbReference>
<evidence type="ECO:0000256" key="2">
    <source>
        <dbReference type="ARBA" id="ARBA00023125"/>
    </source>
</evidence>
<dbReference type="GO" id="GO:0003677">
    <property type="term" value="F:DNA binding"/>
    <property type="evidence" value="ECO:0007669"/>
    <property type="project" value="UniProtKB-KW"/>
</dbReference>
<dbReference type="InterPro" id="IPR036388">
    <property type="entry name" value="WH-like_DNA-bd_sf"/>
</dbReference>
<organism evidence="5 6">
    <name type="scientific">Amycolatopsis acidiphila</name>
    <dbReference type="NCBI Taxonomy" id="715473"/>
    <lineage>
        <taxon>Bacteria</taxon>
        <taxon>Bacillati</taxon>
        <taxon>Actinomycetota</taxon>
        <taxon>Actinomycetes</taxon>
        <taxon>Pseudonocardiales</taxon>
        <taxon>Pseudonocardiaceae</taxon>
        <taxon>Amycolatopsis</taxon>
    </lineage>
</organism>
<dbReference type="AlphaFoldDB" id="A0A558ANX4"/>
<dbReference type="Pfam" id="PF00392">
    <property type="entry name" value="GntR"/>
    <property type="match status" value="1"/>
</dbReference>
<dbReference type="InterPro" id="IPR036390">
    <property type="entry name" value="WH_DNA-bd_sf"/>
</dbReference>
<name>A0A558ANX4_9PSEU</name>